<name>M7TZQ8_EUTLA</name>
<protein>
    <submittedName>
        <fullName evidence="1">Putative fungal specific transcription factor domain-containing protein</fullName>
    </submittedName>
</protein>
<sequence length="198" mass="22875">MAVKKAVADRYTERSWNLENHAQLSRIRQCIEAARANLRLGRWIRDSTISHKLLTCNLHNIFNAATILLLNQLLFDSLGESQDLRDIWFAIECFEAEGRGENNYAKDCTRVLKDLDALVKRMRDQTFEDRSQVRNSQFATPQTQLTATTAYDVGFILNPEVPPNILPNQHNLPGTIYNELSNWIDHDDLQLYNDPLFL</sequence>
<dbReference type="Proteomes" id="UP000012174">
    <property type="component" value="Unassembled WGS sequence"/>
</dbReference>
<dbReference type="HOGENOM" id="CLU_1378122_0_0_1"/>
<dbReference type="EMBL" id="KB705517">
    <property type="protein sequence ID" value="EMR72140.1"/>
    <property type="molecule type" value="Genomic_DNA"/>
</dbReference>
<accession>M7TZQ8</accession>
<evidence type="ECO:0000313" key="1">
    <source>
        <dbReference type="EMBL" id="EMR72140.1"/>
    </source>
</evidence>
<dbReference type="KEGG" id="ela:UCREL1_807"/>
<keyword evidence="2" id="KW-1185">Reference proteome</keyword>
<reference evidence="2" key="1">
    <citation type="journal article" date="2013" name="Genome Announc.">
        <title>Draft genome sequence of the grapevine dieback fungus Eutypa lata UCR-EL1.</title>
        <authorList>
            <person name="Blanco-Ulate B."/>
            <person name="Rolshausen P.E."/>
            <person name="Cantu D."/>
        </authorList>
    </citation>
    <scope>NUCLEOTIDE SEQUENCE [LARGE SCALE GENOMIC DNA]</scope>
    <source>
        <strain evidence="2">UCR-EL1</strain>
    </source>
</reference>
<gene>
    <name evidence="1" type="ORF">UCREL1_807</name>
</gene>
<evidence type="ECO:0000313" key="2">
    <source>
        <dbReference type="Proteomes" id="UP000012174"/>
    </source>
</evidence>
<proteinExistence type="predicted"/>
<dbReference type="AlphaFoldDB" id="M7TZQ8"/>
<dbReference type="OrthoDB" id="3266505at2759"/>
<organism evidence="1 2">
    <name type="scientific">Eutypa lata (strain UCR-EL1)</name>
    <name type="common">Grapevine dieback disease fungus</name>
    <name type="synonym">Eutypa armeniacae</name>
    <dbReference type="NCBI Taxonomy" id="1287681"/>
    <lineage>
        <taxon>Eukaryota</taxon>
        <taxon>Fungi</taxon>
        <taxon>Dikarya</taxon>
        <taxon>Ascomycota</taxon>
        <taxon>Pezizomycotina</taxon>
        <taxon>Sordariomycetes</taxon>
        <taxon>Xylariomycetidae</taxon>
        <taxon>Xylariales</taxon>
        <taxon>Diatrypaceae</taxon>
        <taxon>Eutypa</taxon>
    </lineage>
</organism>
<dbReference type="CDD" id="cd12148">
    <property type="entry name" value="fungal_TF_MHR"/>
    <property type="match status" value="1"/>
</dbReference>